<dbReference type="RefSeq" id="WP_373656379.1">
    <property type="nucleotide sequence ID" value="NZ_JBGUAW010000008.1"/>
</dbReference>
<reference evidence="1 2" key="1">
    <citation type="submission" date="2024-08" db="EMBL/GenBank/DDBJ databases">
        <title>Whole-genome sequencing of halo(alkali)philic microorganisms from hypersaline lakes.</title>
        <authorList>
            <person name="Sorokin D.Y."/>
            <person name="Merkel A.Y."/>
            <person name="Messina E."/>
            <person name="Yakimov M."/>
        </authorList>
    </citation>
    <scope>NUCLEOTIDE SEQUENCE [LARGE SCALE GENOMIC DNA]</scope>
    <source>
        <strain evidence="1 2">Cl-TMA</strain>
    </source>
</reference>
<keyword evidence="2" id="KW-1185">Reference proteome</keyword>
<evidence type="ECO:0000313" key="1">
    <source>
        <dbReference type="EMBL" id="MFA9461596.1"/>
    </source>
</evidence>
<dbReference type="PANTHER" id="PTHR42958:SF4">
    <property type="entry name" value="HYDROGENASE EXPRESSION_FORMATION PROTEIN HUPK"/>
    <property type="match status" value="1"/>
</dbReference>
<proteinExistence type="predicted"/>
<name>A0ABV4TW78_9GAMM</name>
<dbReference type="EMBL" id="JBGUAW010000008">
    <property type="protein sequence ID" value="MFA9461596.1"/>
    <property type="molecule type" value="Genomic_DNA"/>
</dbReference>
<comment type="caution">
    <text evidence="1">The sequence shown here is derived from an EMBL/GenBank/DDBJ whole genome shotgun (WGS) entry which is preliminary data.</text>
</comment>
<evidence type="ECO:0000313" key="2">
    <source>
        <dbReference type="Proteomes" id="UP001575181"/>
    </source>
</evidence>
<dbReference type="InterPro" id="IPR050867">
    <property type="entry name" value="NiFe/NiFeSe_hydrgnase_LSU"/>
</dbReference>
<accession>A0ABV4TW78</accession>
<sequence length="396" mass="41904">MTASPGIEGRLTVRVTVAAGRIRAVSVRSSRPVHAGKLFRGRMAEGVPAMVPLVYAVCGTAQTVAALGALEGARGILPGAAHQSARRITVLAETAREHLTAILTDWARCLDREPRAAGREEIHKWPKRARDLLYPEGGFETLGGGPLTPERGGLAALRSEMARVLEERVLGMPPEAFLDLPEIGAAEAPSRWRSGPLGPAMLAWLRRTGRAGSGSAPLDPLPDFGEAEVAGRMAAGGDAFLARPEWDGAPRETSPLTRNRDHHLVASAIHHWGAGVLARHTARLVELAGIPGRMEALAAGLEPDRAARTTGTASGAGVGVVEAARGRLVHRATLEGESVRDYQVLAPTEWNFHPEGALARGMRGRPVPGEDEAAEVDLLARALDPCIGYGVEVYHA</sequence>
<dbReference type="InterPro" id="IPR029014">
    <property type="entry name" value="NiFe-Hase_large"/>
</dbReference>
<gene>
    <name evidence="1" type="ORF">ACERLL_12260</name>
</gene>
<dbReference type="Pfam" id="PF00374">
    <property type="entry name" value="NiFeSe_Hases"/>
    <property type="match status" value="1"/>
</dbReference>
<dbReference type="SUPFAM" id="SSF56762">
    <property type="entry name" value="HydB/Nqo4-like"/>
    <property type="match status" value="1"/>
</dbReference>
<protein>
    <submittedName>
        <fullName evidence="1">Nickel-dependent hydrogenase large subunit</fullName>
    </submittedName>
</protein>
<dbReference type="Gene3D" id="1.10.645.10">
    <property type="entry name" value="Cytochrome-c3 Hydrogenase, chain B"/>
    <property type="match status" value="1"/>
</dbReference>
<dbReference type="PANTHER" id="PTHR42958">
    <property type="entry name" value="HYDROGENASE-2 LARGE CHAIN"/>
    <property type="match status" value="1"/>
</dbReference>
<dbReference type="InterPro" id="IPR001501">
    <property type="entry name" value="Ni-dep_hyd_lsu"/>
</dbReference>
<dbReference type="Proteomes" id="UP001575181">
    <property type="component" value="Unassembled WGS sequence"/>
</dbReference>
<organism evidence="1 2">
    <name type="scientific">Thiohalorhabdus methylotrophus</name>
    <dbReference type="NCBI Taxonomy" id="3242694"/>
    <lineage>
        <taxon>Bacteria</taxon>
        <taxon>Pseudomonadati</taxon>
        <taxon>Pseudomonadota</taxon>
        <taxon>Gammaproteobacteria</taxon>
        <taxon>Thiohalorhabdales</taxon>
        <taxon>Thiohalorhabdaceae</taxon>
        <taxon>Thiohalorhabdus</taxon>
    </lineage>
</organism>